<reference evidence="1 2" key="1">
    <citation type="submission" date="2017-06" db="EMBL/GenBank/DDBJ databases">
        <title>Description of Rhodopirellula bahusiensis sp. nov.</title>
        <authorList>
            <person name="Kizina J."/>
            <person name="Harder J."/>
        </authorList>
    </citation>
    <scope>NUCLEOTIDE SEQUENCE [LARGE SCALE GENOMIC DNA]</scope>
    <source>
        <strain evidence="1 2">SWK21</strain>
    </source>
</reference>
<dbReference type="InterPro" id="IPR029032">
    <property type="entry name" value="AhpD-like"/>
</dbReference>
<comment type="caution">
    <text evidence="1">The sequence shown here is derived from an EMBL/GenBank/DDBJ whole genome shotgun (WGS) entry which is preliminary data.</text>
</comment>
<organism evidence="1 2">
    <name type="scientific">Rhodopirellula bahusiensis</name>
    <dbReference type="NCBI Taxonomy" id="2014065"/>
    <lineage>
        <taxon>Bacteria</taxon>
        <taxon>Pseudomonadati</taxon>
        <taxon>Planctomycetota</taxon>
        <taxon>Planctomycetia</taxon>
        <taxon>Pirellulales</taxon>
        <taxon>Pirellulaceae</taxon>
        <taxon>Rhodopirellula</taxon>
    </lineage>
</organism>
<name>A0A2G1W5M9_9BACT</name>
<evidence type="ECO:0008006" key="3">
    <source>
        <dbReference type="Google" id="ProtNLM"/>
    </source>
</evidence>
<dbReference type="Gene3D" id="1.20.1290.10">
    <property type="entry name" value="AhpD-like"/>
    <property type="match status" value="1"/>
</dbReference>
<dbReference type="AlphaFoldDB" id="A0A2G1W5M9"/>
<evidence type="ECO:0000313" key="1">
    <source>
        <dbReference type="EMBL" id="PHQ34130.1"/>
    </source>
</evidence>
<evidence type="ECO:0000313" key="2">
    <source>
        <dbReference type="Proteomes" id="UP000225740"/>
    </source>
</evidence>
<dbReference type="EMBL" id="NIZW01000013">
    <property type="protein sequence ID" value="PHQ34130.1"/>
    <property type="molecule type" value="Genomic_DNA"/>
</dbReference>
<sequence length="190" mass="21151">MDHHCLEIEDVTKNDVTVGDSSEVLTEIEAFESAYGYNADYMKELFERSPESFRRFAAARPMTMHYDQLTADAYFTAAITVMQVEDCRGCLELNVMMAREAGVSDALIQQIVESSDKLPTELKDVREHTLNCLRGGAVDEEVASRIQQHFGHAAFGELAIAIVGVRIYPGLKRALLKMQSCQIPADIASE</sequence>
<dbReference type="OrthoDB" id="287782at2"/>
<gene>
    <name evidence="1" type="ORF">CEE69_17300</name>
</gene>
<keyword evidence="2" id="KW-1185">Reference proteome</keyword>
<protein>
    <recommendedName>
        <fullName evidence="3">Carboxymuconolactone decarboxylase-like domain-containing protein</fullName>
    </recommendedName>
</protein>
<dbReference type="SUPFAM" id="SSF69118">
    <property type="entry name" value="AhpD-like"/>
    <property type="match status" value="1"/>
</dbReference>
<accession>A0A2G1W5M9</accession>
<dbReference type="Proteomes" id="UP000225740">
    <property type="component" value="Unassembled WGS sequence"/>
</dbReference>
<proteinExistence type="predicted"/>